<dbReference type="Proteomes" id="UP000029447">
    <property type="component" value="Unassembled WGS sequence"/>
</dbReference>
<organism evidence="2 4">
    <name type="scientific">Pectobacterium odoriferum</name>
    <dbReference type="NCBI Taxonomy" id="78398"/>
    <lineage>
        <taxon>Bacteria</taxon>
        <taxon>Pseudomonadati</taxon>
        <taxon>Pseudomonadota</taxon>
        <taxon>Gammaproteobacteria</taxon>
        <taxon>Enterobacterales</taxon>
        <taxon>Pectobacteriaceae</taxon>
        <taxon>Pectobacterium</taxon>
    </lineage>
</organism>
<protein>
    <recommendedName>
        <fullName evidence="5">DUF1120 domain-containing protein</fullName>
    </recommendedName>
</protein>
<dbReference type="AlphaFoldDB" id="A0ABD6VMT4"/>
<name>A0ABD6VMT4_9GAMM</name>
<reference evidence="2 4" key="2">
    <citation type="submission" date="2017-01" db="EMBL/GenBank/DDBJ databases">
        <title>Comparative Genomics of 38 Pectobacterium strains comprising three species revealed the characteristics of Pectobacterium carotovorum.</title>
        <authorList>
            <person name="Xie H."/>
            <person name="Ma Y."/>
            <person name="Li X."/>
        </authorList>
    </citation>
    <scope>NUCLEOTIDE SEQUENCE [LARGE SCALE GENOMIC DNA]</scope>
    <source>
        <strain evidence="2 4">Q142</strain>
    </source>
</reference>
<evidence type="ECO:0000313" key="2">
    <source>
        <dbReference type="EMBL" id="POE25526.1"/>
    </source>
</evidence>
<evidence type="ECO:0008006" key="5">
    <source>
        <dbReference type="Google" id="ProtNLM"/>
    </source>
</evidence>
<evidence type="ECO:0000313" key="1">
    <source>
        <dbReference type="EMBL" id="KGA42426.1"/>
    </source>
</evidence>
<dbReference type="EMBL" id="MTAO01000011">
    <property type="protein sequence ID" value="POE25526.1"/>
    <property type="molecule type" value="Genomic_DNA"/>
</dbReference>
<dbReference type="Proteomes" id="UP000237274">
    <property type="component" value="Unassembled WGS sequence"/>
</dbReference>
<keyword evidence="3" id="KW-1185">Reference proteome</keyword>
<accession>A0ABD6VMT4</accession>
<reference evidence="1 3" key="1">
    <citation type="submission" date="2014-08" db="EMBL/GenBank/DDBJ databases">
        <title>Genome sequences of NCPPB Pectobacterium isolates.</title>
        <authorList>
            <person name="Glover R.H."/>
            <person name="Sapp M."/>
            <person name="Elphinstone J."/>
        </authorList>
    </citation>
    <scope>NUCLEOTIDE SEQUENCE [LARGE SCALE GENOMIC DNA]</scope>
    <source>
        <strain evidence="1 3">NCPPB3841</strain>
    </source>
</reference>
<evidence type="ECO:0000313" key="4">
    <source>
        <dbReference type="Proteomes" id="UP000237274"/>
    </source>
</evidence>
<proteinExistence type="predicted"/>
<gene>
    <name evidence="2" type="ORF">BV926_15865</name>
    <name evidence="1" type="ORF">KU75_06865</name>
</gene>
<dbReference type="EMBL" id="JQOF01000004">
    <property type="protein sequence ID" value="KGA42426.1"/>
    <property type="molecule type" value="Genomic_DNA"/>
</dbReference>
<comment type="caution">
    <text evidence="2">The sequence shown here is derived from an EMBL/GenBank/DDBJ whole genome shotgun (WGS) entry which is preliminary data.</text>
</comment>
<dbReference type="KEGG" id="pcv:BCS7_20445"/>
<sequence length="213" mass="23714">MAFFDIISTLVRGNIMLNTKGRVVCTLALLAMLPPKVMAGSIDVKIIDAIHLMACKLTFVGNGCSDYGVISPVSLKQDTVTIWDAKQLCFTITKDVPTWRMVNATGTNALSGQAGRYGVFKGEPLHPKSINVTDTGLLDVDKKTERYGIWAVRDAYIVDGNTSLLLHHNMSGVWKRQIINNDTMCNTPGKHQQYPWGKISRKLRFFAKWLLAR</sequence>
<evidence type="ECO:0000313" key="3">
    <source>
        <dbReference type="Proteomes" id="UP000029447"/>
    </source>
</evidence>